<evidence type="ECO:0000256" key="1">
    <source>
        <dbReference type="SAM" id="Coils"/>
    </source>
</evidence>
<dbReference type="PANTHER" id="PTHR23149:SF27">
    <property type="entry name" value="PIN2_TERF1-INTERACTING TELOMERASE INHIBITOR 1"/>
    <property type="match status" value="1"/>
</dbReference>
<name>A0AAV8XLK1_9CUCU</name>
<evidence type="ECO:0000259" key="3">
    <source>
        <dbReference type="PROSITE" id="PS50174"/>
    </source>
</evidence>
<feature type="compositionally biased region" description="Basic and acidic residues" evidence="2">
    <location>
        <begin position="343"/>
        <end position="355"/>
    </location>
</feature>
<dbReference type="PROSITE" id="PS50174">
    <property type="entry name" value="G_PATCH"/>
    <property type="match status" value="1"/>
</dbReference>
<feature type="domain" description="G-patch" evidence="3">
    <location>
        <begin position="31"/>
        <end position="77"/>
    </location>
</feature>
<organism evidence="4 5">
    <name type="scientific">Rhamnusium bicolor</name>
    <dbReference type="NCBI Taxonomy" id="1586634"/>
    <lineage>
        <taxon>Eukaryota</taxon>
        <taxon>Metazoa</taxon>
        <taxon>Ecdysozoa</taxon>
        <taxon>Arthropoda</taxon>
        <taxon>Hexapoda</taxon>
        <taxon>Insecta</taxon>
        <taxon>Pterygota</taxon>
        <taxon>Neoptera</taxon>
        <taxon>Endopterygota</taxon>
        <taxon>Coleoptera</taxon>
        <taxon>Polyphaga</taxon>
        <taxon>Cucujiformia</taxon>
        <taxon>Chrysomeloidea</taxon>
        <taxon>Cerambycidae</taxon>
        <taxon>Lepturinae</taxon>
        <taxon>Rhagiini</taxon>
        <taxon>Rhamnusium</taxon>
    </lineage>
</organism>
<evidence type="ECO:0000256" key="2">
    <source>
        <dbReference type="SAM" id="MobiDB-lite"/>
    </source>
</evidence>
<reference evidence="4" key="1">
    <citation type="journal article" date="2023" name="Insect Mol. Biol.">
        <title>Genome sequencing provides insights into the evolution of gene families encoding plant cell wall-degrading enzymes in longhorned beetles.</title>
        <authorList>
            <person name="Shin N.R."/>
            <person name="Okamura Y."/>
            <person name="Kirsch R."/>
            <person name="Pauchet Y."/>
        </authorList>
    </citation>
    <scope>NUCLEOTIDE SEQUENCE</scope>
    <source>
        <strain evidence="4">RBIC_L_NR</strain>
    </source>
</reference>
<keyword evidence="1" id="KW-0175">Coiled coil</keyword>
<dbReference type="SMART" id="SM00443">
    <property type="entry name" value="G_patch"/>
    <property type="match status" value="1"/>
</dbReference>
<feature type="region of interest" description="Disordered" evidence="2">
    <location>
        <begin position="343"/>
        <end position="384"/>
    </location>
</feature>
<feature type="region of interest" description="Disordered" evidence="2">
    <location>
        <begin position="401"/>
        <end position="454"/>
    </location>
</feature>
<feature type="coiled-coil region" evidence="1">
    <location>
        <begin position="735"/>
        <end position="769"/>
    </location>
</feature>
<dbReference type="EMBL" id="JANEYF010003098">
    <property type="protein sequence ID" value="KAJ8939313.1"/>
    <property type="molecule type" value="Genomic_DNA"/>
</dbReference>
<dbReference type="Proteomes" id="UP001162156">
    <property type="component" value="Unassembled WGS sequence"/>
</dbReference>
<dbReference type="Pfam" id="PF01585">
    <property type="entry name" value="G-patch"/>
    <property type="match status" value="1"/>
</dbReference>
<feature type="compositionally biased region" description="Basic and acidic residues" evidence="2">
    <location>
        <begin position="402"/>
        <end position="420"/>
    </location>
</feature>
<dbReference type="GO" id="GO:0003676">
    <property type="term" value="F:nucleic acid binding"/>
    <property type="evidence" value="ECO:0007669"/>
    <property type="project" value="InterPro"/>
</dbReference>
<dbReference type="GO" id="GO:0005730">
    <property type="term" value="C:nucleolus"/>
    <property type="evidence" value="ECO:0007669"/>
    <property type="project" value="TreeGrafter"/>
</dbReference>
<keyword evidence="5" id="KW-1185">Reference proteome</keyword>
<dbReference type="AlphaFoldDB" id="A0AAV8XLK1"/>
<dbReference type="InterPro" id="IPR050656">
    <property type="entry name" value="PINX1"/>
</dbReference>
<gene>
    <name evidence="4" type="ORF">NQ314_011171</name>
</gene>
<evidence type="ECO:0000313" key="5">
    <source>
        <dbReference type="Proteomes" id="UP001162156"/>
    </source>
</evidence>
<feature type="compositionally biased region" description="Polar residues" evidence="2">
    <location>
        <begin position="431"/>
        <end position="452"/>
    </location>
</feature>
<dbReference type="InterPro" id="IPR000467">
    <property type="entry name" value="G_patch_dom"/>
</dbReference>
<protein>
    <recommendedName>
        <fullName evidence="3">G-patch domain-containing protein</fullName>
    </recommendedName>
</protein>
<sequence length="800" mass="91320">MSMLAERKTKQKWSLNPRGKAWSQDFSLSIRTNLVRKCWKKMGWQHGKGLGPNGEGITEHIKVPYKNDSKGMGYKESNDQWTEHETNFTSLLESLSGGVEKPDKVKLNSLEKKSQTSRVRVHYHKFTREIKKEGKPDSNEEKIKNESVFLLNGGSMRDYFKKKLQHFGKTDGFVVGNNGVLKKEDSESESEMRPSFGFGYNQKGVVEEVNNEDLILKNAGNFDDHSSENDKATFVSYINEEVNTNSAKKKSKNKRKVQECNESVLSPKKKSKKSIEETPKKSKVRVEEDVGLSNPAFNPMYTPVTVQKHLLNTIPESISEISQFEDKSPKTITIEAEIYENKSKKNETAGHSDTPKKKKKRSQNFEETVTEVCNSEDRKKSKKKKELVNVFINEVTVEDFEETPKDKHTNIKENPYEVKVKSKKKKNKENTFSIDNPNFNDTLQESIDSSQTEENVYEVKVKKKKKKEERFAIENPNFNVSLENSIESSQHEENPYEVIIKKKKKTKEVNSETEFALENPNFNASADNSIDFSQIEENPSGSVESVTDSFQVEVDSYEVKDKKKKKKKNKETFAIDNPHFDPNDSVEVDTKNNVLEVERKKKKSKKSKEEGGIINPALNLDTSHSESKDDISVEIVESDIMLNVVTTPIITKKKPLNETDSYSIRKVNCVKRTKSVRFSDVTQERIIPNNEDLRNMSEMEIESEFLSTQVVNGNLEDENNSIDEATLENFSCLDNAAFDKQKNNLEENLNSISKTIDTYQAEIENDINEKKLETFEIEDIMVGDVGSPHGENGGYPRAAS</sequence>
<feature type="compositionally biased region" description="Basic and acidic residues" evidence="2">
    <location>
        <begin position="273"/>
        <end position="287"/>
    </location>
</feature>
<comment type="caution">
    <text evidence="4">The sequence shown here is derived from an EMBL/GenBank/DDBJ whole genome shotgun (WGS) entry which is preliminary data.</text>
</comment>
<evidence type="ECO:0000313" key="4">
    <source>
        <dbReference type="EMBL" id="KAJ8939313.1"/>
    </source>
</evidence>
<dbReference type="GO" id="GO:0010521">
    <property type="term" value="F:telomerase inhibitor activity"/>
    <property type="evidence" value="ECO:0007669"/>
    <property type="project" value="TreeGrafter"/>
</dbReference>
<dbReference type="PANTHER" id="PTHR23149">
    <property type="entry name" value="G PATCH DOMAIN CONTAINING PROTEIN"/>
    <property type="match status" value="1"/>
</dbReference>
<proteinExistence type="predicted"/>
<feature type="region of interest" description="Disordered" evidence="2">
    <location>
        <begin position="245"/>
        <end position="287"/>
    </location>
</feature>
<accession>A0AAV8XLK1</accession>